<dbReference type="Pfam" id="PF07727">
    <property type="entry name" value="RVT_2"/>
    <property type="match status" value="1"/>
</dbReference>
<evidence type="ECO:0000313" key="2">
    <source>
        <dbReference type="Proteomes" id="UP000087766"/>
    </source>
</evidence>
<evidence type="ECO:0000313" key="3">
    <source>
        <dbReference type="RefSeq" id="XP_022635237.1"/>
    </source>
</evidence>
<evidence type="ECO:0000259" key="1">
    <source>
        <dbReference type="Pfam" id="PF07727"/>
    </source>
</evidence>
<dbReference type="InterPro" id="IPR013103">
    <property type="entry name" value="RVT_2"/>
</dbReference>
<gene>
    <name evidence="3" type="primary">LOC111241457</name>
</gene>
<proteinExistence type="predicted"/>
<protein>
    <submittedName>
        <fullName evidence="3">Uncharacterized protein LOC111241457</fullName>
    </submittedName>
</protein>
<feature type="domain" description="Reverse transcriptase Ty1/copia-type" evidence="1">
    <location>
        <begin position="229"/>
        <end position="273"/>
    </location>
</feature>
<sequence length="275" mass="32196">METNTKTLRWKLPEFRKGFMKQCLEGVLKQRYDEPLTSGLVRQLERYELKLNGTVHNEAEYCHWLSKIIKELFLQKPMNVVSKPCFSNSNVSGEVFPVQETGKSANMDWKEQVYQQIQKMNSAYFSKVYVSYLEMNRALQQLGYFPQVSNTNLVEKLIKRMKKTECVLALLKLKKCQITTDTKKILDEAENYGMTTKDVGDDYDIGMIKLVRIALQMNVRYYVMLACYGNETIFMHKPKGYIDSTKPNYICRLSKALYGLKQAPRAWFEKLRDSF</sequence>
<accession>A0A3Q0EYM9</accession>
<reference evidence="3" key="2">
    <citation type="submission" date="2025-08" db="UniProtKB">
        <authorList>
            <consortium name="RefSeq"/>
        </authorList>
    </citation>
    <scope>IDENTIFICATION</scope>
    <source>
        <tissue evidence="3">Leaf</tissue>
    </source>
</reference>
<dbReference type="GeneID" id="111241457"/>
<dbReference type="RefSeq" id="XP_022635237.1">
    <property type="nucleotide sequence ID" value="XM_022779516.1"/>
</dbReference>
<reference evidence="2" key="1">
    <citation type="journal article" date="2014" name="Nat. Commun.">
        <title>Genome sequence of mungbean and insights into evolution within Vigna species.</title>
        <authorList>
            <person name="Kang Y.J."/>
            <person name="Kim S.K."/>
            <person name="Kim M.Y."/>
            <person name="Lestari P."/>
            <person name="Kim K.H."/>
            <person name="Ha B.K."/>
            <person name="Jun T.H."/>
            <person name="Hwang W.J."/>
            <person name="Lee T."/>
            <person name="Lee J."/>
            <person name="Shim S."/>
            <person name="Yoon M.Y."/>
            <person name="Jang Y.E."/>
            <person name="Han K.S."/>
            <person name="Taeprayoon P."/>
            <person name="Yoon N."/>
            <person name="Somta P."/>
            <person name="Tanya P."/>
            <person name="Kim K.S."/>
            <person name="Gwag J.G."/>
            <person name="Moon J.K."/>
            <person name="Lee Y.H."/>
            <person name="Park B.S."/>
            <person name="Bombarely A."/>
            <person name="Doyle J.J."/>
            <person name="Jackson S.A."/>
            <person name="Schafleitner R."/>
            <person name="Srinives P."/>
            <person name="Varshney R.K."/>
            <person name="Lee S.H."/>
        </authorList>
    </citation>
    <scope>NUCLEOTIDE SEQUENCE [LARGE SCALE GENOMIC DNA]</scope>
    <source>
        <strain evidence="2">cv. VC1973A</strain>
    </source>
</reference>
<dbReference type="KEGG" id="vra:111241457"/>
<organism evidence="2 3">
    <name type="scientific">Vigna radiata var. radiata</name>
    <name type="common">Mung bean</name>
    <name type="synonym">Phaseolus aureus</name>
    <dbReference type="NCBI Taxonomy" id="3916"/>
    <lineage>
        <taxon>Eukaryota</taxon>
        <taxon>Viridiplantae</taxon>
        <taxon>Streptophyta</taxon>
        <taxon>Embryophyta</taxon>
        <taxon>Tracheophyta</taxon>
        <taxon>Spermatophyta</taxon>
        <taxon>Magnoliopsida</taxon>
        <taxon>eudicotyledons</taxon>
        <taxon>Gunneridae</taxon>
        <taxon>Pentapetalae</taxon>
        <taxon>rosids</taxon>
        <taxon>fabids</taxon>
        <taxon>Fabales</taxon>
        <taxon>Fabaceae</taxon>
        <taxon>Papilionoideae</taxon>
        <taxon>50 kb inversion clade</taxon>
        <taxon>NPAAA clade</taxon>
        <taxon>indigoferoid/millettioid clade</taxon>
        <taxon>Phaseoleae</taxon>
        <taxon>Vigna</taxon>
    </lineage>
</organism>
<dbReference type="Proteomes" id="UP000087766">
    <property type="component" value="Chromosome 1"/>
</dbReference>
<dbReference type="AlphaFoldDB" id="A0A3Q0EYM9"/>
<name>A0A3Q0EYM9_VIGRR</name>
<keyword evidence="2" id="KW-1185">Reference proteome</keyword>